<evidence type="ECO:0000256" key="4">
    <source>
        <dbReference type="SAM" id="Coils"/>
    </source>
</evidence>
<evidence type="ECO:0000256" key="2">
    <source>
        <dbReference type="ARBA" id="ARBA00038825"/>
    </source>
</evidence>
<dbReference type="PANTHER" id="PTHR10668:SF103">
    <property type="entry name" value="PYRIDINE NUCLEOTIDE-DISULFIDE OXIDOREDUCTASE DOMAIN-CONTAINING PROTEIN 2"/>
    <property type="match status" value="1"/>
</dbReference>
<dbReference type="OrthoDB" id="11867at2157"/>
<evidence type="ECO:0000313" key="6">
    <source>
        <dbReference type="EMBL" id="AWR94162.1"/>
    </source>
</evidence>
<dbReference type="AlphaFoldDB" id="A0A2U9IDQ5"/>
<dbReference type="SUPFAM" id="SSF51905">
    <property type="entry name" value="FAD/NAD(P)-binding domain"/>
    <property type="match status" value="1"/>
</dbReference>
<feature type="coiled-coil region" evidence="4">
    <location>
        <begin position="93"/>
        <end position="120"/>
    </location>
</feature>
<dbReference type="Proteomes" id="UP000248044">
    <property type="component" value="Chromosome"/>
</dbReference>
<keyword evidence="7" id="KW-1185">Reference proteome</keyword>
<comment type="function">
    <text evidence="1">Probable oxidoreductase that may play a role as regulator of mitochondrial function.</text>
</comment>
<dbReference type="Pfam" id="PF01593">
    <property type="entry name" value="Amino_oxidase"/>
    <property type="match status" value="1"/>
</dbReference>
<evidence type="ECO:0000259" key="5">
    <source>
        <dbReference type="Pfam" id="PF01593"/>
    </source>
</evidence>
<dbReference type="PRINTS" id="PR00419">
    <property type="entry name" value="ADXRDTASE"/>
</dbReference>
<dbReference type="RefSeq" id="WP_110270043.1">
    <property type="nucleotide sequence ID" value="NZ_CP029289.2"/>
</dbReference>
<evidence type="ECO:0000256" key="1">
    <source>
        <dbReference type="ARBA" id="ARBA00037217"/>
    </source>
</evidence>
<name>A0A2U9IDQ5_9CREN</name>
<organism evidence="6 7">
    <name type="scientific">Acidianus brierleyi</name>
    <dbReference type="NCBI Taxonomy" id="41673"/>
    <lineage>
        <taxon>Archaea</taxon>
        <taxon>Thermoproteota</taxon>
        <taxon>Thermoprotei</taxon>
        <taxon>Sulfolobales</taxon>
        <taxon>Sulfolobaceae</taxon>
        <taxon>Acidianus</taxon>
    </lineage>
</organism>
<proteinExistence type="predicted"/>
<accession>A0A2U9IDQ5</accession>
<feature type="domain" description="Amine oxidase" evidence="5">
    <location>
        <begin position="12"/>
        <end position="254"/>
    </location>
</feature>
<evidence type="ECO:0000313" key="7">
    <source>
        <dbReference type="Proteomes" id="UP000248044"/>
    </source>
</evidence>
<dbReference type="PANTHER" id="PTHR10668">
    <property type="entry name" value="PHYTOENE DEHYDROGENASE"/>
    <property type="match status" value="1"/>
</dbReference>
<dbReference type="InterPro" id="IPR002937">
    <property type="entry name" value="Amino_oxidase"/>
</dbReference>
<keyword evidence="4" id="KW-0175">Coiled coil</keyword>
<protein>
    <recommendedName>
        <fullName evidence="3">Pyridine nucleotide-disulfide oxidoreductase domain-containing protein 2</fullName>
    </recommendedName>
</protein>
<gene>
    <name evidence="6" type="ORF">DFR85_05710</name>
</gene>
<dbReference type="EMBL" id="CP029289">
    <property type="protein sequence ID" value="AWR94162.1"/>
    <property type="molecule type" value="Genomic_DNA"/>
</dbReference>
<comment type="subunit">
    <text evidence="2">Interacts with COX5B; this interaction may contribute to localize PYROXD2 to the inner face of the inner mitochondrial membrane.</text>
</comment>
<dbReference type="KEGG" id="abri:DFR85_05710"/>
<sequence>MKIAIIGAGHNGLISAYYLRKRGFDVTVFEGSNKIGGMTDTQIINGVKISRASYVLGLMPKNLVNEFKIPVIEQDPIQTIYLDQPIPFWRDKKKRIEELKKAGEEKFEEFENKIEKFKKLIEDKFTFVTSPPSKEMIIEEAEKIGVEELMRTSAKDFLSKYLSRKLHRFFIYPGMENSPAYLVSYFYADWSFVEGGMGTVADRIAKSAEEIGVNIRTSSKVDKILISNNKAKGVKVNGKECDFDIVVSATSPAETVKLADLDAKFHLGKNRWVKYNIIFKDSPKVPKELEPFASSIIDCDAGEIVIPSLLDKTLGGNVMEMMGDLDEALSLIKGEVIYEEKITAEDAEKMYILPAGNINHLPMIEPYLFDGRPVKGWGYKSPIDGLYITGAGTYPGGQVTGIPGYNVAMKIIHDLSLKNS</sequence>
<dbReference type="GO" id="GO:0016491">
    <property type="term" value="F:oxidoreductase activity"/>
    <property type="evidence" value="ECO:0007669"/>
    <property type="project" value="InterPro"/>
</dbReference>
<dbReference type="GeneID" id="36831632"/>
<dbReference type="InterPro" id="IPR036188">
    <property type="entry name" value="FAD/NAD-bd_sf"/>
</dbReference>
<evidence type="ECO:0000256" key="3">
    <source>
        <dbReference type="ARBA" id="ARBA00040298"/>
    </source>
</evidence>
<dbReference type="Gene3D" id="3.50.50.60">
    <property type="entry name" value="FAD/NAD(P)-binding domain"/>
    <property type="match status" value="2"/>
</dbReference>
<reference evidence="6 7" key="1">
    <citation type="submission" date="2018-05" db="EMBL/GenBank/DDBJ databases">
        <title>Complete Genome Sequences of Extremely Thermoacidophilic, Metal-Mobilizing Type-Strain Members of the Archaeal Family Sulfolobaceae: Acidianus brierleyi DSM-1651T, Acidianus sulfidivorans DSM-18786T, Metallosphaera hakonensis DSM-7519T, and Metallosphaera prunae DSM-10039T.</title>
        <authorList>
            <person name="Counts J.A."/>
            <person name="Kelly R.M."/>
        </authorList>
    </citation>
    <scope>NUCLEOTIDE SEQUENCE [LARGE SCALE GENOMIC DNA]</scope>
    <source>
        <strain evidence="6 7">DSM 1651</strain>
    </source>
</reference>